<reference evidence="2" key="1">
    <citation type="journal article" date="2021" name="Front. Microbiol.">
        <title>Comprehensive Comparative Genomics and Phenotyping of Methylobacterium Species.</title>
        <authorList>
            <person name="Alessa O."/>
            <person name="Ogura Y."/>
            <person name="Fujitani Y."/>
            <person name="Takami H."/>
            <person name="Hayashi T."/>
            <person name="Sahin N."/>
            <person name="Tani A."/>
        </authorList>
    </citation>
    <scope>NUCLEOTIDE SEQUENCE</scope>
    <source>
        <strain evidence="2">KCTC 52305</strain>
    </source>
</reference>
<dbReference type="Pfam" id="PF04577">
    <property type="entry name" value="Glyco_transf_61"/>
    <property type="match status" value="1"/>
</dbReference>
<keyword evidence="3" id="KW-1185">Reference proteome</keyword>
<protein>
    <recommendedName>
        <fullName evidence="1">Glycosyltransferase 61 catalytic domain-containing protein</fullName>
    </recommendedName>
</protein>
<name>A0ABQ4R1Y7_9HYPH</name>
<evidence type="ECO:0000313" key="2">
    <source>
        <dbReference type="EMBL" id="GJD51683.1"/>
    </source>
</evidence>
<evidence type="ECO:0000313" key="3">
    <source>
        <dbReference type="Proteomes" id="UP001055167"/>
    </source>
</evidence>
<dbReference type="InterPro" id="IPR049625">
    <property type="entry name" value="Glyco_transf_61_cat"/>
</dbReference>
<comment type="caution">
    <text evidence="2">The sequence shown here is derived from an EMBL/GenBank/DDBJ whole genome shotgun (WGS) entry which is preliminary data.</text>
</comment>
<gene>
    <name evidence="2" type="ORF">OPKNFCMD_4438</name>
</gene>
<feature type="domain" description="Glycosyltransferase 61 catalytic" evidence="1">
    <location>
        <begin position="72"/>
        <end position="249"/>
    </location>
</feature>
<organism evidence="2 3">
    <name type="scientific">Methylobacterium crusticola</name>
    <dbReference type="NCBI Taxonomy" id="1697972"/>
    <lineage>
        <taxon>Bacteria</taxon>
        <taxon>Pseudomonadati</taxon>
        <taxon>Pseudomonadota</taxon>
        <taxon>Alphaproteobacteria</taxon>
        <taxon>Hyphomicrobiales</taxon>
        <taxon>Methylobacteriaceae</taxon>
        <taxon>Methylobacterium</taxon>
    </lineage>
</organism>
<proteinExistence type="predicted"/>
<dbReference type="Proteomes" id="UP001055167">
    <property type="component" value="Unassembled WGS sequence"/>
</dbReference>
<reference evidence="2" key="2">
    <citation type="submission" date="2021-08" db="EMBL/GenBank/DDBJ databases">
        <authorList>
            <person name="Tani A."/>
            <person name="Ola A."/>
            <person name="Ogura Y."/>
            <person name="Katsura K."/>
            <person name="Hayashi T."/>
        </authorList>
    </citation>
    <scope>NUCLEOTIDE SEQUENCE</scope>
    <source>
        <strain evidence="2">KCTC 52305</strain>
    </source>
</reference>
<sequence length="316" mass="35534">MFHDAFYMPYAPKRAWGLFDASGHPIRSAVDFRAPNVCTYDQLLEVGFASDLVAYEAAAGTYIYGGTINLHFGHFLINTLPRFWNISRIRTPNTRILCHSSSAPDVWFNFPFISRAFALLGLTKRDFVVLDRPTRLRNVVVAGTSLEEQQAGYRAYGRFGREIGSRIYKPDDVDQNTVPIYYSKSRLRSSVGIITNEAEIEDVLRDQGVDIIHPETLSLDEQVRLMSSRTSIMGSTGSFFHTSIFCPPRRITCLNVTSQINSNYVIIDALAANAATYHYPDSMQVLDQMDGYLTARFLPNAADVALELFDLARSKS</sequence>
<accession>A0ABQ4R1Y7</accession>
<dbReference type="EMBL" id="BPQH01000014">
    <property type="protein sequence ID" value="GJD51683.1"/>
    <property type="molecule type" value="Genomic_DNA"/>
</dbReference>
<evidence type="ECO:0000259" key="1">
    <source>
        <dbReference type="Pfam" id="PF04577"/>
    </source>
</evidence>